<feature type="transmembrane region" description="Helical" evidence="7">
    <location>
        <begin position="286"/>
        <end position="305"/>
    </location>
</feature>
<dbReference type="Pfam" id="PF00528">
    <property type="entry name" value="BPD_transp_1"/>
    <property type="match status" value="1"/>
</dbReference>
<proteinExistence type="inferred from homology"/>
<evidence type="ECO:0000259" key="8">
    <source>
        <dbReference type="PROSITE" id="PS50928"/>
    </source>
</evidence>
<dbReference type="PANTHER" id="PTHR30193">
    <property type="entry name" value="ABC TRANSPORTER PERMEASE PROTEIN"/>
    <property type="match status" value="1"/>
</dbReference>
<keyword evidence="10" id="KW-1185">Reference proteome</keyword>
<dbReference type="InterPro" id="IPR000515">
    <property type="entry name" value="MetI-like"/>
</dbReference>
<dbReference type="CDD" id="cd06261">
    <property type="entry name" value="TM_PBP2"/>
    <property type="match status" value="1"/>
</dbReference>
<evidence type="ECO:0000313" key="9">
    <source>
        <dbReference type="EMBL" id="QNO17303.1"/>
    </source>
</evidence>
<dbReference type="InterPro" id="IPR051393">
    <property type="entry name" value="ABC_transporter_permease"/>
</dbReference>
<dbReference type="AlphaFoldDB" id="A0A7G9WF41"/>
<evidence type="ECO:0000256" key="7">
    <source>
        <dbReference type="RuleBase" id="RU363032"/>
    </source>
</evidence>
<dbReference type="GO" id="GO:0005886">
    <property type="term" value="C:plasma membrane"/>
    <property type="evidence" value="ECO:0007669"/>
    <property type="project" value="UniProtKB-SubCell"/>
</dbReference>
<dbReference type="RefSeq" id="WP_212506371.1">
    <property type="nucleotide sequence ID" value="NZ_CP060696.1"/>
</dbReference>
<sequence>MQNFAGAEAALKTGVAGEKSGSHPKAAVKHKVIKAIFPYLCILPACACFATFQYFPFLRTLFLSLFLTDNEGNAKAFRGFKNYALIFTSHDYQQVLLNTFLFAGIVIVLSLIISFTTANLANIKGRAFRAFPILFTLPIAAAAGSFSLLFEKMFDPTMGIVNKFLHQDVRWFTDPNLALFTVAAITIWMMSGSNFLYLFAGLKNVPQELLESAEIDGANGLVKLFHIVIPCLSPMLFFVLITDIIAAFQSFTQVQIITQGGPGNATSVIVYSIYRDAFFNFRFGPAAAQSVFLFAIVLIITLIQFKNEKRMVHYE</sequence>
<feature type="transmembrane region" description="Helical" evidence="7">
    <location>
        <begin position="221"/>
        <end position="241"/>
    </location>
</feature>
<dbReference type="EMBL" id="CP060696">
    <property type="protein sequence ID" value="QNO17303.1"/>
    <property type="molecule type" value="Genomic_DNA"/>
</dbReference>
<evidence type="ECO:0000256" key="2">
    <source>
        <dbReference type="ARBA" id="ARBA00022448"/>
    </source>
</evidence>
<evidence type="ECO:0000256" key="5">
    <source>
        <dbReference type="ARBA" id="ARBA00022989"/>
    </source>
</evidence>
<reference evidence="9 10" key="1">
    <citation type="submission" date="2020-08" db="EMBL/GenBank/DDBJ databases">
        <authorList>
            <person name="Ren C."/>
            <person name="Gu Y."/>
            <person name="Xu Y."/>
        </authorList>
    </citation>
    <scope>NUCLEOTIDE SEQUENCE [LARGE SCALE GENOMIC DNA]</scope>
    <source>
        <strain evidence="9 10">LBM18003</strain>
    </source>
</reference>
<evidence type="ECO:0000313" key="10">
    <source>
        <dbReference type="Proteomes" id="UP000516046"/>
    </source>
</evidence>
<dbReference type="Gene3D" id="1.10.3720.10">
    <property type="entry name" value="MetI-like"/>
    <property type="match status" value="1"/>
</dbReference>
<dbReference type="KEGG" id="caml:H6X83_10140"/>
<dbReference type="InterPro" id="IPR035906">
    <property type="entry name" value="MetI-like_sf"/>
</dbReference>
<dbReference type="PANTHER" id="PTHR30193:SF37">
    <property type="entry name" value="INNER MEMBRANE ABC TRANSPORTER PERMEASE PROTEIN YCJO"/>
    <property type="match status" value="1"/>
</dbReference>
<dbReference type="PROSITE" id="PS50928">
    <property type="entry name" value="ABC_TM1"/>
    <property type="match status" value="1"/>
</dbReference>
<name>A0A7G9WF41_9FIRM</name>
<protein>
    <submittedName>
        <fullName evidence="9">Sugar ABC transporter permease</fullName>
    </submittedName>
</protein>
<evidence type="ECO:0000256" key="4">
    <source>
        <dbReference type="ARBA" id="ARBA00022692"/>
    </source>
</evidence>
<feature type="transmembrane region" description="Helical" evidence="7">
    <location>
        <begin position="130"/>
        <end position="150"/>
    </location>
</feature>
<evidence type="ECO:0000256" key="3">
    <source>
        <dbReference type="ARBA" id="ARBA00022475"/>
    </source>
</evidence>
<dbReference type="SUPFAM" id="SSF161098">
    <property type="entry name" value="MetI-like"/>
    <property type="match status" value="1"/>
</dbReference>
<feature type="transmembrane region" description="Helical" evidence="7">
    <location>
        <begin position="35"/>
        <end position="55"/>
    </location>
</feature>
<dbReference type="GO" id="GO:0055085">
    <property type="term" value="P:transmembrane transport"/>
    <property type="evidence" value="ECO:0007669"/>
    <property type="project" value="InterPro"/>
</dbReference>
<keyword evidence="2 7" id="KW-0813">Transport</keyword>
<keyword evidence="5 7" id="KW-1133">Transmembrane helix</keyword>
<keyword evidence="4 7" id="KW-0812">Transmembrane</keyword>
<keyword evidence="3" id="KW-1003">Cell membrane</keyword>
<feature type="domain" description="ABC transmembrane type-1" evidence="8">
    <location>
        <begin position="96"/>
        <end position="304"/>
    </location>
</feature>
<organism evidence="9 10">
    <name type="scientific">Caproicibacterium amylolyticum</name>
    <dbReference type="NCBI Taxonomy" id="2766537"/>
    <lineage>
        <taxon>Bacteria</taxon>
        <taxon>Bacillati</taxon>
        <taxon>Bacillota</taxon>
        <taxon>Clostridia</taxon>
        <taxon>Eubacteriales</taxon>
        <taxon>Oscillospiraceae</taxon>
        <taxon>Caproicibacterium</taxon>
    </lineage>
</organism>
<dbReference type="Proteomes" id="UP000516046">
    <property type="component" value="Chromosome"/>
</dbReference>
<feature type="transmembrane region" description="Helical" evidence="7">
    <location>
        <begin position="95"/>
        <end position="118"/>
    </location>
</feature>
<evidence type="ECO:0000256" key="1">
    <source>
        <dbReference type="ARBA" id="ARBA00004651"/>
    </source>
</evidence>
<comment type="similarity">
    <text evidence="7">Belongs to the binding-protein-dependent transport system permease family.</text>
</comment>
<feature type="transmembrane region" description="Helical" evidence="7">
    <location>
        <begin position="177"/>
        <end position="200"/>
    </location>
</feature>
<keyword evidence="6 7" id="KW-0472">Membrane</keyword>
<comment type="subcellular location">
    <subcellularLocation>
        <location evidence="1 7">Cell membrane</location>
        <topology evidence="1 7">Multi-pass membrane protein</topology>
    </subcellularLocation>
</comment>
<gene>
    <name evidence="9" type="ORF">H6X83_10140</name>
</gene>
<accession>A0A7G9WF41</accession>
<evidence type="ECO:0000256" key="6">
    <source>
        <dbReference type="ARBA" id="ARBA00023136"/>
    </source>
</evidence>